<organism evidence="3">
    <name type="scientific">marine sediment metagenome</name>
    <dbReference type="NCBI Taxonomy" id="412755"/>
    <lineage>
        <taxon>unclassified sequences</taxon>
        <taxon>metagenomes</taxon>
        <taxon>ecological metagenomes</taxon>
    </lineage>
</organism>
<keyword evidence="1" id="KW-0812">Transmembrane</keyword>
<dbReference type="GO" id="GO:0003824">
    <property type="term" value="F:catalytic activity"/>
    <property type="evidence" value="ECO:0007669"/>
    <property type="project" value="InterPro"/>
</dbReference>
<feature type="non-terminal residue" evidence="3">
    <location>
        <position position="191"/>
    </location>
</feature>
<sequence>MAFDKIISNFEICAILFVAITIASTGAFNSHIPRISELNIQSTKKDHGYINKREKVILNGWLSDTFQSLGLDIALEKLRFNPQIPQQQDEESTKSKYGTVIRTAVKGYSEEASKPSSRAYTTRKESRGEITIGLDGVHGDYNHYRTIALSSTPDRAVSILTTDILKMLKDAGWKSVNEGDLGENVYVDGID</sequence>
<evidence type="ECO:0000259" key="2">
    <source>
        <dbReference type="PROSITE" id="PS51340"/>
    </source>
</evidence>
<name>X0TG68_9ZZZZ</name>
<feature type="domain" description="MOSC" evidence="2">
    <location>
        <begin position="124"/>
        <end position="191"/>
    </location>
</feature>
<dbReference type="AlphaFoldDB" id="X0TG68"/>
<evidence type="ECO:0000313" key="3">
    <source>
        <dbReference type="EMBL" id="GAF92528.1"/>
    </source>
</evidence>
<dbReference type="GO" id="GO:0030151">
    <property type="term" value="F:molybdenum ion binding"/>
    <property type="evidence" value="ECO:0007669"/>
    <property type="project" value="InterPro"/>
</dbReference>
<dbReference type="GO" id="GO:0030170">
    <property type="term" value="F:pyridoxal phosphate binding"/>
    <property type="evidence" value="ECO:0007669"/>
    <property type="project" value="InterPro"/>
</dbReference>
<dbReference type="InterPro" id="IPR005302">
    <property type="entry name" value="MoCF_Sase_C"/>
</dbReference>
<reference evidence="3" key="1">
    <citation type="journal article" date="2014" name="Front. Microbiol.">
        <title>High frequency of phylogenetically diverse reductive dehalogenase-homologous genes in deep subseafloor sedimentary metagenomes.</title>
        <authorList>
            <person name="Kawai M."/>
            <person name="Futagami T."/>
            <person name="Toyoda A."/>
            <person name="Takaki Y."/>
            <person name="Nishi S."/>
            <person name="Hori S."/>
            <person name="Arai W."/>
            <person name="Tsubouchi T."/>
            <person name="Morono Y."/>
            <person name="Uchiyama I."/>
            <person name="Ito T."/>
            <person name="Fujiyama A."/>
            <person name="Inagaki F."/>
            <person name="Takami H."/>
        </authorList>
    </citation>
    <scope>NUCLEOTIDE SEQUENCE</scope>
    <source>
        <strain evidence="3">Expedition CK06-06</strain>
    </source>
</reference>
<keyword evidence="1" id="KW-0472">Membrane</keyword>
<dbReference type="PROSITE" id="PS51340">
    <property type="entry name" value="MOSC"/>
    <property type="match status" value="1"/>
</dbReference>
<dbReference type="Gene3D" id="2.40.33.20">
    <property type="entry name" value="PK beta-barrel domain-like"/>
    <property type="match status" value="1"/>
</dbReference>
<feature type="transmembrane region" description="Helical" evidence="1">
    <location>
        <begin position="6"/>
        <end position="28"/>
    </location>
</feature>
<dbReference type="SUPFAM" id="SSF50800">
    <property type="entry name" value="PK beta-barrel domain-like"/>
    <property type="match status" value="1"/>
</dbReference>
<gene>
    <name evidence="3" type="ORF">S01H1_21145</name>
</gene>
<comment type="caution">
    <text evidence="3">The sequence shown here is derived from an EMBL/GenBank/DDBJ whole genome shotgun (WGS) entry which is preliminary data.</text>
</comment>
<dbReference type="EMBL" id="BARS01011676">
    <property type="protein sequence ID" value="GAF92528.1"/>
    <property type="molecule type" value="Genomic_DNA"/>
</dbReference>
<dbReference type="InterPro" id="IPR011037">
    <property type="entry name" value="Pyrv_Knase-like_insert_dom_sf"/>
</dbReference>
<keyword evidence="1" id="KW-1133">Transmembrane helix</keyword>
<protein>
    <recommendedName>
        <fullName evidence="2">MOSC domain-containing protein</fullName>
    </recommendedName>
</protein>
<proteinExistence type="predicted"/>
<accession>X0TG68</accession>
<evidence type="ECO:0000256" key="1">
    <source>
        <dbReference type="SAM" id="Phobius"/>
    </source>
</evidence>